<keyword evidence="1" id="KW-0812">Transmembrane</keyword>
<keyword evidence="1" id="KW-1133">Transmembrane helix</keyword>
<reference evidence="2" key="1">
    <citation type="submission" date="2019-08" db="EMBL/GenBank/DDBJ databases">
        <title>Complete genome sequence of a mangrove-derived Streptomyces xiamenensis.</title>
        <authorList>
            <person name="Xu J."/>
        </authorList>
    </citation>
    <scope>NUCLEOTIDE SEQUENCE</scope>
    <source>
        <strain evidence="2">318</strain>
    </source>
</reference>
<dbReference type="Proteomes" id="UP000034034">
    <property type="component" value="Chromosome"/>
</dbReference>
<organism evidence="2 3">
    <name type="scientific">Streptomyces xiamenensis</name>
    <dbReference type="NCBI Taxonomy" id="408015"/>
    <lineage>
        <taxon>Bacteria</taxon>
        <taxon>Bacillati</taxon>
        <taxon>Actinomycetota</taxon>
        <taxon>Actinomycetes</taxon>
        <taxon>Kitasatosporales</taxon>
        <taxon>Streptomycetaceae</taxon>
        <taxon>Streptomyces</taxon>
    </lineage>
</organism>
<accession>A0A0F7FZ61</accession>
<feature type="transmembrane region" description="Helical" evidence="1">
    <location>
        <begin position="170"/>
        <end position="186"/>
    </location>
</feature>
<sequence>MMLWARARQLWLLALALPLYALGLVLLNGRRVPLPGLSGSPPATALALFVPLLIVLTLLHCLGKGLHGQERTGVRRTWRYDMALCAAAVAPAAPLGYRLAEWLDFPPLAATGRTLLFLCGLMLLARGLADDRAAGAVPVLWLVLITLVGYSSIGHPYPWTVLLMPPGDEVAWAVSAAVFAAGLALLPRAGRVRSG</sequence>
<protein>
    <submittedName>
        <fullName evidence="2">Uncharacterized protein</fullName>
    </submittedName>
</protein>
<feature type="transmembrane region" description="Helical" evidence="1">
    <location>
        <begin position="105"/>
        <end position="125"/>
    </location>
</feature>
<feature type="transmembrane region" description="Helical" evidence="1">
    <location>
        <begin position="45"/>
        <end position="66"/>
    </location>
</feature>
<gene>
    <name evidence="2" type="ORF">SXIM_47340</name>
</gene>
<keyword evidence="3" id="KW-1185">Reference proteome</keyword>
<evidence type="ECO:0000313" key="3">
    <source>
        <dbReference type="Proteomes" id="UP000034034"/>
    </source>
</evidence>
<evidence type="ECO:0000313" key="2">
    <source>
        <dbReference type="EMBL" id="AKG46118.1"/>
    </source>
</evidence>
<dbReference type="STRING" id="408015.SXIM_47340"/>
<name>A0A0F7FZ61_9ACTN</name>
<feature type="transmembrane region" description="Helical" evidence="1">
    <location>
        <begin position="132"/>
        <end position="150"/>
    </location>
</feature>
<proteinExistence type="predicted"/>
<feature type="transmembrane region" description="Helical" evidence="1">
    <location>
        <begin position="78"/>
        <end position="99"/>
    </location>
</feature>
<dbReference type="HOGENOM" id="CLU_1325774_0_0_11"/>
<dbReference type="KEGG" id="sxi:SXIM_47340"/>
<dbReference type="EMBL" id="CP009922">
    <property type="protein sequence ID" value="AKG46118.1"/>
    <property type="molecule type" value="Genomic_DNA"/>
</dbReference>
<evidence type="ECO:0000256" key="1">
    <source>
        <dbReference type="SAM" id="Phobius"/>
    </source>
</evidence>
<dbReference type="AlphaFoldDB" id="A0A0F7FZ61"/>
<keyword evidence="1" id="KW-0472">Membrane</keyword>
<dbReference type="PATRIC" id="fig|408015.6.peg.4793"/>